<dbReference type="EMBL" id="FMJE01000004">
    <property type="protein sequence ID" value="SCM81905.1"/>
    <property type="molecule type" value="Genomic_DNA"/>
</dbReference>
<reference evidence="2" key="1">
    <citation type="submission" date="2016-08" db="EMBL/GenBank/DDBJ databases">
        <authorList>
            <person name="Seilhamer J.J."/>
        </authorList>
    </citation>
    <scope>NUCLEOTIDE SEQUENCE</scope>
    <source>
        <strain evidence="2">86</strain>
    </source>
</reference>
<dbReference type="SUPFAM" id="SSF54637">
    <property type="entry name" value="Thioesterase/thiol ester dehydrase-isomerase"/>
    <property type="match status" value="1"/>
</dbReference>
<evidence type="ECO:0008006" key="3">
    <source>
        <dbReference type="Google" id="ProtNLM"/>
    </source>
</evidence>
<dbReference type="NCBIfam" id="TIGR00369">
    <property type="entry name" value="unchar_dom_1"/>
    <property type="match status" value="1"/>
</dbReference>
<dbReference type="InterPro" id="IPR029069">
    <property type="entry name" value="HotDog_dom_sf"/>
</dbReference>
<dbReference type="PANTHER" id="PTHR21660">
    <property type="entry name" value="THIOESTERASE SUPERFAMILY MEMBER-RELATED"/>
    <property type="match status" value="1"/>
</dbReference>
<accession>A0A212LWB4</accession>
<gene>
    <name evidence="2" type="ORF">KL86SPO_40390</name>
</gene>
<dbReference type="Gene3D" id="3.10.129.10">
    <property type="entry name" value="Hotdog Thioesterase"/>
    <property type="match status" value="1"/>
</dbReference>
<dbReference type="InterPro" id="IPR003736">
    <property type="entry name" value="PAAI_dom"/>
</dbReference>
<sequence>MLEKVRLNQINDIIKSDPLLQALKVQVTALTEGSVTMSMLVESEKHTNPEGFIHNGILFRLVDLAMGGAILTTGYFVRTNSISISLVPNALQSDKVIAAGTMIAKRDSFIVAEAKIMDEKKRLFAKAQGSYLI</sequence>
<dbReference type="GO" id="GO:0047617">
    <property type="term" value="F:fatty acyl-CoA hydrolase activity"/>
    <property type="evidence" value="ECO:0007669"/>
    <property type="project" value="InterPro"/>
</dbReference>
<dbReference type="AlphaFoldDB" id="A0A212LWB4"/>
<name>A0A212LWB4_9FIRM</name>
<evidence type="ECO:0000313" key="2">
    <source>
        <dbReference type="EMBL" id="SCM81905.1"/>
    </source>
</evidence>
<proteinExistence type="predicted"/>
<dbReference type="InterPro" id="IPR039298">
    <property type="entry name" value="ACOT13"/>
</dbReference>
<dbReference type="PANTHER" id="PTHR21660:SF1">
    <property type="entry name" value="ACYL-COENZYME A THIOESTERASE 13"/>
    <property type="match status" value="1"/>
</dbReference>
<keyword evidence="1" id="KW-0378">Hydrolase</keyword>
<organism evidence="2">
    <name type="scientific">uncultured Sporomusa sp</name>
    <dbReference type="NCBI Taxonomy" id="307249"/>
    <lineage>
        <taxon>Bacteria</taxon>
        <taxon>Bacillati</taxon>
        <taxon>Bacillota</taxon>
        <taxon>Negativicutes</taxon>
        <taxon>Selenomonadales</taxon>
        <taxon>Sporomusaceae</taxon>
        <taxon>Sporomusa</taxon>
        <taxon>environmental samples</taxon>
    </lineage>
</organism>
<protein>
    <recommendedName>
        <fullName evidence="3">Thioesterase superfamily protein</fullName>
    </recommendedName>
</protein>
<dbReference type="CDD" id="cd03443">
    <property type="entry name" value="PaaI_thioesterase"/>
    <property type="match status" value="1"/>
</dbReference>
<evidence type="ECO:0000256" key="1">
    <source>
        <dbReference type="ARBA" id="ARBA00022801"/>
    </source>
</evidence>